<keyword evidence="2" id="KW-1185">Reference proteome</keyword>
<reference evidence="1 2" key="1">
    <citation type="journal article" date="2013" name="Genome Announc.">
        <title>Draft Genome Sequence of the Cellulolytic, Mesophilic, Anaerobic Bacterium Clostridium termitidis Strain CT1112 (DSM 5398).</title>
        <authorList>
            <person name="Lal S."/>
            <person name="Ramachandran U."/>
            <person name="Zhang X."/>
            <person name="Munir R."/>
            <person name="Sparling R."/>
            <person name="Levin D.B."/>
        </authorList>
    </citation>
    <scope>NUCLEOTIDE SEQUENCE [LARGE SCALE GENOMIC DNA]</scope>
    <source>
        <strain evidence="1 2">CT1112</strain>
    </source>
</reference>
<dbReference type="Proteomes" id="UP000014155">
    <property type="component" value="Unassembled WGS sequence"/>
</dbReference>
<proteinExistence type="predicted"/>
<evidence type="ECO:0000313" key="2">
    <source>
        <dbReference type="Proteomes" id="UP000014155"/>
    </source>
</evidence>
<dbReference type="EMBL" id="AORV01000035">
    <property type="protein sequence ID" value="EMS71590.1"/>
    <property type="molecule type" value="Genomic_DNA"/>
</dbReference>
<sequence>MCNTCSTETKHRNSRHTECCTCMNGYPKKCSCGGLIHVEETESESFGTLLVFRCDKCNFVFDIQEEEY</sequence>
<dbReference type="PATRIC" id="fig|1195236.3.peg.2779"/>
<organism evidence="1 2">
    <name type="scientific">Ruminiclostridium cellobioparum subsp. termitidis CT1112</name>
    <dbReference type="NCBI Taxonomy" id="1195236"/>
    <lineage>
        <taxon>Bacteria</taxon>
        <taxon>Bacillati</taxon>
        <taxon>Bacillota</taxon>
        <taxon>Clostridia</taxon>
        <taxon>Eubacteriales</taxon>
        <taxon>Oscillospiraceae</taxon>
        <taxon>Ruminiclostridium</taxon>
    </lineage>
</organism>
<evidence type="ECO:0000313" key="1">
    <source>
        <dbReference type="EMBL" id="EMS71590.1"/>
    </source>
</evidence>
<protein>
    <submittedName>
        <fullName evidence="1">Uncharacterized protein</fullName>
    </submittedName>
</protein>
<gene>
    <name evidence="1" type="ORF">CTER_2464</name>
</gene>
<accession>S0FI66</accession>
<dbReference type="AlphaFoldDB" id="S0FI66"/>
<name>S0FI66_RUMCE</name>
<comment type="caution">
    <text evidence="1">The sequence shown here is derived from an EMBL/GenBank/DDBJ whole genome shotgun (WGS) entry which is preliminary data.</text>
</comment>